<evidence type="ECO:0000313" key="2">
    <source>
        <dbReference type="EMBL" id="QCE06818.1"/>
    </source>
</evidence>
<keyword evidence="3" id="KW-1185">Reference proteome</keyword>
<name>A0A4D6N0L7_VIGUN</name>
<evidence type="ECO:0000256" key="1">
    <source>
        <dbReference type="SAM" id="Phobius"/>
    </source>
</evidence>
<evidence type="ECO:0000313" key="3">
    <source>
        <dbReference type="Proteomes" id="UP000501690"/>
    </source>
</evidence>
<sequence>MHPTTFCTLRSFAHSTKLCALYEALCTLQSSFAPCKHLYRPHKSPYCSPSISGLMQRQTSRSGLTETTGILRTTPLFFHILHYIFSAVYYVFYGPS</sequence>
<reference evidence="2 3" key="1">
    <citation type="submission" date="2019-04" db="EMBL/GenBank/DDBJ databases">
        <title>An improved genome assembly and genetic linkage map for asparagus bean, Vigna unguiculata ssp. sesquipedialis.</title>
        <authorList>
            <person name="Xia Q."/>
            <person name="Zhang R."/>
            <person name="Dong Y."/>
        </authorList>
    </citation>
    <scope>NUCLEOTIDE SEQUENCE [LARGE SCALE GENOMIC DNA]</scope>
    <source>
        <tissue evidence="2">Leaf</tissue>
    </source>
</reference>
<keyword evidence="1" id="KW-1133">Transmembrane helix</keyword>
<protein>
    <submittedName>
        <fullName evidence="2">Uncharacterized protein</fullName>
    </submittedName>
</protein>
<accession>A0A4D6N0L7</accession>
<keyword evidence="1" id="KW-0472">Membrane</keyword>
<dbReference type="EMBL" id="CP039353">
    <property type="protein sequence ID" value="QCE06818.1"/>
    <property type="molecule type" value="Genomic_DNA"/>
</dbReference>
<gene>
    <name evidence="2" type="ORF">DEO72_LG9g1832</name>
</gene>
<dbReference type="Proteomes" id="UP000501690">
    <property type="component" value="Linkage Group LG9"/>
</dbReference>
<proteinExistence type="predicted"/>
<dbReference type="AlphaFoldDB" id="A0A4D6N0L7"/>
<feature type="transmembrane region" description="Helical" evidence="1">
    <location>
        <begin position="76"/>
        <end position="93"/>
    </location>
</feature>
<organism evidence="2 3">
    <name type="scientific">Vigna unguiculata</name>
    <name type="common">Cowpea</name>
    <dbReference type="NCBI Taxonomy" id="3917"/>
    <lineage>
        <taxon>Eukaryota</taxon>
        <taxon>Viridiplantae</taxon>
        <taxon>Streptophyta</taxon>
        <taxon>Embryophyta</taxon>
        <taxon>Tracheophyta</taxon>
        <taxon>Spermatophyta</taxon>
        <taxon>Magnoliopsida</taxon>
        <taxon>eudicotyledons</taxon>
        <taxon>Gunneridae</taxon>
        <taxon>Pentapetalae</taxon>
        <taxon>rosids</taxon>
        <taxon>fabids</taxon>
        <taxon>Fabales</taxon>
        <taxon>Fabaceae</taxon>
        <taxon>Papilionoideae</taxon>
        <taxon>50 kb inversion clade</taxon>
        <taxon>NPAAA clade</taxon>
        <taxon>indigoferoid/millettioid clade</taxon>
        <taxon>Phaseoleae</taxon>
        <taxon>Vigna</taxon>
    </lineage>
</organism>
<keyword evidence="1" id="KW-0812">Transmembrane</keyword>